<dbReference type="Gene3D" id="1.20.1440.180">
    <property type="entry name" value="KEN domain"/>
    <property type="match status" value="1"/>
</dbReference>
<accession>W9S255</accession>
<dbReference type="Pfam" id="PF00069">
    <property type="entry name" value="Pkinase"/>
    <property type="match status" value="1"/>
</dbReference>
<dbReference type="GO" id="GO:0005524">
    <property type="term" value="F:ATP binding"/>
    <property type="evidence" value="ECO:0007669"/>
    <property type="project" value="UniProtKB-KW"/>
</dbReference>
<keyword evidence="7" id="KW-0067">ATP-binding</keyword>
<dbReference type="PROSITE" id="PS50011">
    <property type="entry name" value="PROTEIN_KINASE_DOM"/>
    <property type="match status" value="1"/>
</dbReference>
<dbReference type="eggNOG" id="KOG1027">
    <property type="taxonomic scope" value="Eukaryota"/>
</dbReference>
<keyword evidence="5" id="KW-0547">Nucleotide-binding</keyword>
<dbReference type="Proteomes" id="UP000030645">
    <property type="component" value="Unassembled WGS sequence"/>
</dbReference>
<evidence type="ECO:0000256" key="7">
    <source>
        <dbReference type="ARBA" id="ARBA00022840"/>
    </source>
</evidence>
<dbReference type="GO" id="GO:0004521">
    <property type="term" value="F:RNA endonuclease activity"/>
    <property type="evidence" value="ECO:0007669"/>
    <property type="project" value="InterPro"/>
</dbReference>
<evidence type="ECO:0000313" key="11">
    <source>
        <dbReference type="Proteomes" id="UP000030645"/>
    </source>
</evidence>
<keyword evidence="6 10" id="KW-0418">Kinase</keyword>
<organism evidence="10 11">
    <name type="scientific">Morus notabilis</name>
    <dbReference type="NCBI Taxonomy" id="981085"/>
    <lineage>
        <taxon>Eukaryota</taxon>
        <taxon>Viridiplantae</taxon>
        <taxon>Streptophyta</taxon>
        <taxon>Embryophyta</taxon>
        <taxon>Tracheophyta</taxon>
        <taxon>Spermatophyta</taxon>
        <taxon>Magnoliopsida</taxon>
        <taxon>eudicotyledons</taxon>
        <taxon>Gunneridae</taxon>
        <taxon>Pentapetalae</taxon>
        <taxon>rosids</taxon>
        <taxon>fabids</taxon>
        <taxon>Rosales</taxon>
        <taxon>Moraceae</taxon>
        <taxon>Moreae</taxon>
        <taxon>Morus</taxon>
    </lineage>
</organism>
<sequence length="422" mass="48361">MIGKKLVVLLSKEIGRGTDGTVVYEGRYEGREVAVKRLQQSHIKLVDQEIANLIASDHGHNIVRYHGVESDTNFLYLALERCACNLMDLIEMHSTNSSQNEENILGNAKLWKANIDRPSSLLLKLMRDMVSGLVVLHNSCIVHRDLKPQNVLIIKQSSTLCAKLSDMGISRKLSDNRFSLSNHPSSCAASTGWKAPEQLQLVGRQTKKMDLFSLGCILFYCITGGKHPFGHSDERDGNIRKKQPDLSSIEDFPEAFDLISSLLQFDLEKRPEASEVMHHPLFWNAKTRLYFFRDTSDSVSENPNLLSGLQSTAKTVLGTDSKGNVTPWNTKIFNNEINLNHPKIKGTYKFDKVEDLLRFIRNRLSHYRQDSEDIKKHFGSLYEGFNDFFTCQFPKLFFEVYKVVRKYCKEDEFFKAYFEEDQ</sequence>
<dbReference type="Gene3D" id="3.30.200.20">
    <property type="entry name" value="Phosphorylase Kinase, domain 1"/>
    <property type="match status" value="1"/>
</dbReference>
<dbReference type="FunFam" id="3.30.200.20:FF:000077">
    <property type="entry name" value="Putative Serine/threonine-protein kinase/endoribonuclease IRE1"/>
    <property type="match status" value="1"/>
</dbReference>
<dbReference type="Pfam" id="PF06479">
    <property type="entry name" value="Ribonuc_2-5A"/>
    <property type="match status" value="1"/>
</dbReference>
<dbReference type="GO" id="GO:0051082">
    <property type="term" value="F:unfolded protein binding"/>
    <property type="evidence" value="ECO:0007669"/>
    <property type="project" value="TreeGrafter"/>
</dbReference>
<feature type="domain" description="KEN" evidence="9">
    <location>
        <begin position="285"/>
        <end position="420"/>
    </location>
</feature>
<dbReference type="PANTHER" id="PTHR13954:SF6">
    <property type="entry name" value="NON-SPECIFIC SERINE_THREONINE PROTEIN KINASE"/>
    <property type="match status" value="1"/>
</dbReference>
<dbReference type="InterPro" id="IPR000719">
    <property type="entry name" value="Prot_kinase_dom"/>
</dbReference>
<reference evidence="11" key="1">
    <citation type="submission" date="2013-01" db="EMBL/GenBank/DDBJ databases">
        <title>Draft Genome Sequence of a Mulberry Tree, Morus notabilis C.K. Schneid.</title>
        <authorList>
            <person name="He N."/>
            <person name="Zhao S."/>
        </authorList>
    </citation>
    <scope>NUCLEOTIDE SEQUENCE</scope>
</reference>
<dbReference type="SUPFAM" id="SSF56112">
    <property type="entry name" value="Protein kinase-like (PK-like)"/>
    <property type="match status" value="1"/>
</dbReference>
<dbReference type="GO" id="GO:1990604">
    <property type="term" value="C:IRE1-TRAF2-ASK1 complex"/>
    <property type="evidence" value="ECO:0007669"/>
    <property type="project" value="TreeGrafter"/>
</dbReference>
<evidence type="ECO:0000256" key="5">
    <source>
        <dbReference type="ARBA" id="ARBA00022741"/>
    </source>
</evidence>
<evidence type="ECO:0000313" key="10">
    <source>
        <dbReference type="EMBL" id="EXC21535.1"/>
    </source>
</evidence>
<dbReference type="STRING" id="981085.W9S255"/>
<evidence type="ECO:0000256" key="2">
    <source>
        <dbReference type="ARBA" id="ARBA00022527"/>
    </source>
</evidence>
<dbReference type="OrthoDB" id="63989at2759"/>
<dbReference type="InterPro" id="IPR010513">
    <property type="entry name" value="KEN_dom"/>
</dbReference>
<feature type="domain" description="Protein kinase" evidence="8">
    <location>
        <begin position="8"/>
        <end position="282"/>
    </location>
</feature>
<dbReference type="PROSITE" id="PS00108">
    <property type="entry name" value="PROTEIN_KINASE_ST"/>
    <property type="match status" value="1"/>
</dbReference>
<dbReference type="GO" id="GO:0004674">
    <property type="term" value="F:protein serine/threonine kinase activity"/>
    <property type="evidence" value="ECO:0007669"/>
    <property type="project" value="UniProtKB-KW"/>
</dbReference>
<dbReference type="KEGG" id="mnt:21398009"/>
<protein>
    <recommendedName>
        <fullName evidence="1">non-specific serine/threonine protein kinase</fullName>
        <ecNumber evidence="1">2.7.11.1</ecNumber>
    </recommendedName>
</protein>
<dbReference type="EMBL" id="KE345945">
    <property type="protein sequence ID" value="EXC21535.1"/>
    <property type="molecule type" value="Genomic_DNA"/>
</dbReference>
<dbReference type="Gene3D" id="1.10.510.10">
    <property type="entry name" value="Transferase(Phosphotransferase) domain 1"/>
    <property type="match status" value="1"/>
</dbReference>
<name>W9S255_9ROSA</name>
<dbReference type="GO" id="GO:0006397">
    <property type="term" value="P:mRNA processing"/>
    <property type="evidence" value="ECO:0007669"/>
    <property type="project" value="InterPro"/>
</dbReference>
<dbReference type="EC" id="2.7.11.1" evidence="1"/>
<evidence type="ECO:0000259" key="9">
    <source>
        <dbReference type="PROSITE" id="PS51392"/>
    </source>
</evidence>
<dbReference type="GO" id="GO:0036498">
    <property type="term" value="P:IRE1-mediated unfolded protein response"/>
    <property type="evidence" value="ECO:0007669"/>
    <property type="project" value="TreeGrafter"/>
</dbReference>
<dbReference type="SMART" id="SM00580">
    <property type="entry name" value="PUG"/>
    <property type="match status" value="1"/>
</dbReference>
<dbReference type="InterPro" id="IPR038357">
    <property type="entry name" value="KEN_sf"/>
</dbReference>
<evidence type="ECO:0000256" key="1">
    <source>
        <dbReference type="ARBA" id="ARBA00012513"/>
    </source>
</evidence>
<dbReference type="InterPro" id="IPR011009">
    <property type="entry name" value="Kinase-like_dom_sf"/>
</dbReference>
<gene>
    <name evidence="10" type="ORF">L484_014890</name>
</gene>
<keyword evidence="4" id="KW-0732">Signal</keyword>
<keyword evidence="2" id="KW-0723">Serine/threonine-protein kinase</keyword>
<evidence type="ECO:0000256" key="3">
    <source>
        <dbReference type="ARBA" id="ARBA00022679"/>
    </source>
</evidence>
<evidence type="ECO:0000259" key="8">
    <source>
        <dbReference type="PROSITE" id="PS50011"/>
    </source>
</evidence>
<keyword evidence="11" id="KW-1185">Reference proteome</keyword>
<proteinExistence type="predicted"/>
<dbReference type="SMART" id="SM00220">
    <property type="entry name" value="S_TKc"/>
    <property type="match status" value="1"/>
</dbReference>
<dbReference type="InterPro" id="IPR045133">
    <property type="entry name" value="IRE1/2-like"/>
</dbReference>
<dbReference type="InterPro" id="IPR008271">
    <property type="entry name" value="Ser/Thr_kinase_AS"/>
</dbReference>
<evidence type="ECO:0000256" key="6">
    <source>
        <dbReference type="ARBA" id="ARBA00022777"/>
    </source>
</evidence>
<dbReference type="AlphaFoldDB" id="W9S255"/>
<evidence type="ECO:0000256" key="4">
    <source>
        <dbReference type="ARBA" id="ARBA00022729"/>
    </source>
</evidence>
<dbReference type="PANTHER" id="PTHR13954">
    <property type="entry name" value="IRE1-RELATED"/>
    <property type="match status" value="1"/>
</dbReference>
<dbReference type="PROSITE" id="PS51392">
    <property type="entry name" value="KEN"/>
    <property type="match status" value="1"/>
</dbReference>
<keyword evidence="3" id="KW-0808">Transferase</keyword>